<dbReference type="Pfam" id="PF20152">
    <property type="entry name" value="DUF6534"/>
    <property type="match status" value="1"/>
</dbReference>
<evidence type="ECO:0000259" key="2">
    <source>
        <dbReference type="Pfam" id="PF20152"/>
    </source>
</evidence>
<proteinExistence type="predicted"/>
<dbReference type="EMBL" id="JAACJL010000047">
    <property type="protein sequence ID" value="KAF4612788.1"/>
    <property type="molecule type" value="Genomic_DNA"/>
</dbReference>
<evidence type="ECO:0000313" key="4">
    <source>
        <dbReference type="Proteomes" id="UP000521872"/>
    </source>
</evidence>
<name>A0A8H4QKW4_9AGAR</name>
<sequence length="369" mass="40537">MSAASPLPPNFVFPKFDATLGALYVGSGAATILYGVSCLQLFIYATGPRSSRDKLWLRLFVWLTFIFVNLKHPYDSAMSTAEQAVMMAGMYRFLVTDFLNPLALPSGGPGSAEVFIYVESLLLCFDSMVPKLYLQSKEFCLLMGSTQVFLLADMGHYCFKLFKKVSNRFHSAHAMLVGATSLEILNRALISATITTDLAINGFNHKILTGNTPDFILAFKLATSGQIAYDVIVTAAMTWSLQRARMGIKRKDHVIRIITLFTINTNLLTTLLAIAGLVTFLTLPHATVYGGIGFLLGKTYFNSFLAVLNARDYLREKFDSAGNTHVAYPEFSDGAVEGDTEDTMSAPYALTSLSDMRFAPAKVDTHRVA</sequence>
<keyword evidence="1" id="KW-0472">Membrane</keyword>
<dbReference type="PANTHER" id="PTHR40465:SF1">
    <property type="entry name" value="DUF6534 DOMAIN-CONTAINING PROTEIN"/>
    <property type="match status" value="1"/>
</dbReference>
<keyword evidence="1" id="KW-0812">Transmembrane</keyword>
<comment type="caution">
    <text evidence="3">The sequence shown here is derived from an EMBL/GenBank/DDBJ whole genome shotgun (WGS) entry which is preliminary data.</text>
</comment>
<gene>
    <name evidence="3" type="ORF">D9613_011741</name>
</gene>
<reference evidence="3 4" key="1">
    <citation type="submission" date="2019-12" db="EMBL/GenBank/DDBJ databases">
        <authorList>
            <person name="Floudas D."/>
            <person name="Bentzer J."/>
            <person name="Ahren D."/>
            <person name="Johansson T."/>
            <person name="Persson P."/>
            <person name="Tunlid A."/>
        </authorList>
    </citation>
    <scope>NUCLEOTIDE SEQUENCE [LARGE SCALE GENOMIC DNA]</scope>
    <source>
        <strain evidence="3 4">CBS 102.39</strain>
    </source>
</reference>
<organism evidence="3 4">
    <name type="scientific">Agrocybe pediades</name>
    <dbReference type="NCBI Taxonomy" id="84607"/>
    <lineage>
        <taxon>Eukaryota</taxon>
        <taxon>Fungi</taxon>
        <taxon>Dikarya</taxon>
        <taxon>Basidiomycota</taxon>
        <taxon>Agaricomycotina</taxon>
        <taxon>Agaricomycetes</taxon>
        <taxon>Agaricomycetidae</taxon>
        <taxon>Agaricales</taxon>
        <taxon>Agaricineae</taxon>
        <taxon>Strophariaceae</taxon>
        <taxon>Agrocybe</taxon>
    </lineage>
</organism>
<keyword evidence="4" id="KW-1185">Reference proteome</keyword>
<dbReference type="Proteomes" id="UP000521872">
    <property type="component" value="Unassembled WGS sequence"/>
</dbReference>
<keyword evidence="1" id="KW-1133">Transmembrane helix</keyword>
<protein>
    <recommendedName>
        <fullName evidence="2">DUF6534 domain-containing protein</fullName>
    </recommendedName>
</protein>
<feature type="transmembrane region" description="Helical" evidence="1">
    <location>
        <begin position="20"/>
        <end position="43"/>
    </location>
</feature>
<feature type="transmembrane region" description="Helical" evidence="1">
    <location>
        <begin position="254"/>
        <end position="281"/>
    </location>
</feature>
<dbReference type="PANTHER" id="PTHR40465">
    <property type="entry name" value="CHROMOSOME 1, WHOLE GENOME SHOTGUN SEQUENCE"/>
    <property type="match status" value="1"/>
</dbReference>
<feature type="transmembrane region" description="Helical" evidence="1">
    <location>
        <begin position="287"/>
        <end position="308"/>
    </location>
</feature>
<dbReference type="InterPro" id="IPR045339">
    <property type="entry name" value="DUF6534"/>
</dbReference>
<feature type="domain" description="DUF6534" evidence="2">
    <location>
        <begin position="227"/>
        <end position="313"/>
    </location>
</feature>
<dbReference type="AlphaFoldDB" id="A0A8H4QKW4"/>
<evidence type="ECO:0000313" key="3">
    <source>
        <dbReference type="EMBL" id="KAF4612788.1"/>
    </source>
</evidence>
<evidence type="ECO:0000256" key="1">
    <source>
        <dbReference type="SAM" id="Phobius"/>
    </source>
</evidence>
<accession>A0A8H4QKW4</accession>